<evidence type="ECO:0000313" key="2">
    <source>
        <dbReference type="EnsemblMetazoa" id="Aqu2.1.13210_001"/>
    </source>
</evidence>
<dbReference type="InParanoid" id="A0A1X7TFC0"/>
<proteinExistence type="predicted"/>
<evidence type="ECO:0000256" key="1">
    <source>
        <dbReference type="SAM" id="MobiDB-lite"/>
    </source>
</evidence>
<organism evidence="2">
    <name type="scientific">Amphimedon queenslandica</name>
    <name type="common">Sponge</name>
    <dbReference type="NCBI Taxonomy" id="400682"/>
    <lineage>
        <taxon>Eukaryota</taxon>
        <taxon>Metazoa</taxon>
        <taxon>Porifera</taxon>
        <taxon>Demospongiae</taxon>
        <taxon>Heteroscleromorpha</taxon>
        <taxon>Haplosclerida</taxon>
        <taxon>Niphatidae</taxon>
        <taxon>Amphimedon</taxon>
    </lineage>
</organism>
<dbReference type="AlphaFoldDB" id="A0A1X7TFC0"/>
<name>A0A1X7TFC0_AMPQE</name>
<protein>
    <submittedName>
        <fullName evidence="2">Uncharacterized protein</fullName>
    </submittedName>
</protein>
<reference evidence="2" key="1">
    <citation type="submission" date="2017-05" db="UniProtKB">
        <authorList>
            <consortium name="EnsemblMetazoa"/>
        </authorList>
    </citation>
    <scope>IDENTIFICATION</scope>
</reference>
<sequence length="698" mass="76779">MSLRKLIKDTQKKTNSSYFLKYFKQEDTYSIVKANCVEVEQLEAGTSCRKCTVNIVAVGCATNNESAANNEATSFNTGDPSKHISIEARKPSERKEADSSERILCHSPPPLQPPLALVELKTQAACSTETGRYSATYMNSNGSTPSAPSACNLPQHTDPVTPTNEPVKAIITNTTVHTGNRRKIDFNAPLLNPDTVINKYPKLKTLSQVGQSSIHTEEPVPSEEEDNVLGATEDEKPTPGEPDCTFTLDTPCKSNLHIDASSNCMVVTETTQLVKFVEQYSICQETNCQGKLKVNSIELAGLGGAASLSFGCTNCGSCNVKFETSSQRENGDAAVSKILQVATICSGASYAIYKKMFHHILGMHTVSDTYKLECQEKAGLADVLIHPEIGKVTTNPVEASHNVLVRYRSKNWNLARLHYHVSTNIGLIQGCMTYLFTKRGPQYHWILDILERMCLPVVQNLPSILEKLNANRFFDIKSKKTNVAKARRKLYKRKRKVFEHQRRQLFVKESAMNHDYGRDASTEEVIADASTDKCKCGSTDHRRTSHKSCPLRRTCDTATGIDTSCDINASKSDDNVSEFDDDCYDFECSLSDETIVESCACPNFPCHKWDCPDNVRNRKRAMDSSLTPGALWTPPLKKMGLNSPKVPSPLVLSKIKDQSTPALGSVIVPCNASTAEKGGSATVSTPSFILGKTLEMSV</sequence>
<dbReference type="EnsemblMetazoa" id="Aqu2.1.13210_001">
    <property type="protein sequence ID" value="Aqu2.1.13210_001"/>
    <property type="gene ID" value="Aqu2.1.13210"/>
</dbReference>
<feature type="region of interest" description="Disordered" evidence="1">
    <location>
        <begin position="208"/>
        <end position="242"/>
    </location>
</feature>
<accession>A0A1X7TFC0</accession>